<dbReference type="EMBL" id="LAZR01000593">
    <property type="protein sequence ID" value="KKN63354.1"/>
    <property type="molecule type" value="Genomic_DNA"/>
</dbReference>
<proteinExistence type="predicted"/>
<keyword evidence="1" id="KW-1133">Transmembrane helix</keyword>
<evidence type="ECO:0000313" key="2">
    <source>
        <dbReference type="EMBL" id="KKN63354.1"/>
    </source>
</evidence>
<feature type="transmembrane region" description="Helical" evidence="1">
    <location>
        <begin position="6"/>
        <end position="24"/>
    </location>
</feature>
<dbReference type="AlphaFoldDB" id="A0A0F9S8K0"/>
<evidence type="ECO:0000256" key="1">
    <source>
        <dbReference type="SAM" id="Phobius"/>
    </source>
</evidence>
<comment type="caution">
    <text evidence="2">The sequence shown here is derived from an EMBL/GenBank/DDBJ whole genome shotgun (WGS) entry which is preliminary data.</text>
</comment>
<keyword evidence="1" id="KW-0812">Transmembrane</keyword>
<accession>A0A0F9S8K0</accession>
<sequence>MKNIIIGLVGLIILISGIFIYVKIQDNNSIDALNIAVENYRTGTEQLLDEIAELGKQLIIYESIIIKAENRNTELGNILNESAKEIERSINSTERIKDITSEFENAVKDSLSIIEELREYDFTE</sequence>
<name>A0A0F9S8K0_9ZZZZ</name>
<keyword evidence="1" id="KW-0472">Membrane</keyword>
<organism evidence="2">
    <name type="scientific">marine sediment metagenome</name>
    <dbReference type="NCBI Taxonomy" id="412755"/>
    <lineage>
        <taxon>unclassified sequences</taxon>
        <taxon>metagenomes</taxon>
        <taxon>ecological metagenomes</taxon>
    </lineage>
</organism>
<protein>
    <submittedName>
        <fullName evidence="2">Uncharacterized protein</fullName>
    </submittedName>
</protein>
<gene>
    <name evidence="2" type="ORF">LCGC14_0503020</name>
</gene>
<reference evidence="2" key="1">
    <citation type="journal article" date="2015" name="Nature">
        <title>Complex archaea that bridge the gap between prokaryotes and eukaryotes.</title>
        <authorList>
            <person name="Spang A."/>
            <person name="Saw J.H."/>
            <person name="Jorgensen S.L."/>
            <person name="Zaremba-Niedzwiedzka K."/>
            <person name="Martijn J."/>
            <person name="Lind A.E."/>
            <person name="van Eijk R."/>
            <person name="Schleper C."/>
            <person name="Guy L."/>
            <person name="Ettema T.J."/>
        </authorList>
    </citation>
    <scope>NUCLEOTIDE SEQUENCE</scope>
</reference>